<evidence type="ECO:0000313" key="3">
    <source>
        <dbReference type="Proteomes" id="UP000799778"/>
    </source>
</evidence>
<name>A0A6A5XSV9_9PLEO</name>
<feature type="compositionally biased region" description="Polar residues" evidence="1">
    <location>
        <begin position="49"/>
        <end position="60"/>
    </location>
</feature>
<feature type="region of interest" description="Disordered" evidence="1">
    <location>
        <begin position="225"/>
        <end position="295"/>
    </location>
</feature>
<dbReference type="OrthoDB" id="3795041at2759"/>
<protein>
    <submittedName>
        <fullName evidence="2">Uncharacterized protein</fullName>
    </submittedName>
</protein>
<feature type="region of interest" description="Disordered" evidence="1">
    <location>
        <begin position="41"/>
        <end position="209"/>
    </location>
</feature>
<dbReference type="EMBL" id="ML978069">
    <property type="protein sequence ID" value="KAF2016405.1"/>
    <property type="molecule type" value="Genomic_DNA"/>
</dbReference>
<feature type="compositionally biased region" description="Polar residues" evidence="1">
    <location>
        <begin position="92"/>
        <end position="102"/>
    </location>
</feature>
<feature type="compositionally biased region" description="Polar residues" evidence="1">
    <location>
        <begin position="109"/>
        <end position="121"/>
    </location>
</feature>
<reference evidence="2" key="1">
    <citation type="journal article" date="2020" name="Stud. Mycol.">
        <title>101 Dothideomycetes genomes: a test case for predicting lifestyles and emergence of pathogens.</title>
        <authorList>
            <person name="Haridas S."/>
            <person name="Albert R."/>
            <person name="Binder M."/>
            <person name="Bloem J."/>
            <person name="Labutti K."/>
            <person name="Salamov A."/>
            <person name="Andreopoulos B."/>
            <person name="Baker S."/>
            <person name="Barry K."/>
            <person name="Bills G."/>
            <person name="Bluhm B."/>
            <person name="Cannon C."/>
            <person name="Castanera R."/>
            <person name="Culley D."/>
            <person name="Daum C."/>
            <person name="Ezra D."/>
            <person name="Gonzalez J."/>
            <person name="Henrissat B."/>
            <person name="Kuo A."/>
            <person name="Liang C."/>
            <person name="Lipzen A."/>
            <person name="Lutzoni F."/>
            <person name="Magnuson J."/>
            <person name="Mondo S."/>
            <person name="Nolan M."/>
            <person name="Ohm R."/>
            <person name="Pangilinan J."/>
            <person name="Park H.-J."/>
            <person name="Ramirez L."/>
            <person name="Alfaro M."/>
            <person name="Sun H."/>
            <person name="Tritt A."/>
            <person name="Yoshinaga Y."/>
            <person name="Zwiers L.-H."/>
            <person name="Turgeon B."/>
            <person name="Goodwin S."/>
            <person name="Spatafora J."/>
            <person name="Crous P."/>
            <person name="Grigoriev I."/>
        </authorList>
    </citation>
    <scope>NUCLEOTIDE SEQUENCE</scope>
    <source>
        <strain evidence="2">CBS 175.79</strain>
    </source>
</reference>
<evidence type="ECO:0000313" key="2">
    <source>
        <dbReference type="EMBL" id="KAF2016405.1"/>
    </source>
</evidence>
<dbReference type="Proteomes" id="UP000799778">
    <property type="component" value="Unassembled WGS sequence"/>
</dbReference>
<dbReference type="GeneID" id="54279220"/>
<keyword evidence="3" id="KW-1185">Reference proteome</keyword>
<feature type="region of interest" description="Disordered" evidence="1">
    <location>
        <begin position="414"/>
        <end position="446"/>
    </location>
</feature>
<evidence type="ECO:0000256" key="1">
    <source>
        <dbReference type="SAM" id="MobiDB-lite"/>
    </source>
</evidence>
<feature type="compositionally biased region" description="Basic residues" evidence="1">
    <location>
        <begin position="136"/>
        <end position="149"/>
    </location>
</feature>
<accession>A0A6A5XSV9</accession>
<sequence>MLLTASTSHACYKPEDISSSALTLVSSSLSFWQDEHNLAKEEDRMAHNHQFTRPQSTGRPSENELWFSMPSEARSVRERSRSRSRSPEPTAFQATASRNSAYRSAAPGQYSSVPSISTTEDGLNKPLPPSPESEKKKRKPSALRNLIRRHPSDHLSDSSHLQPLPYQHQRSSSATGHLSPEPLYQPVYQSRSMPNSPAAFSQDPPTPVSFARAHSAAADYSTPSLYVPFSPQQQQQQPRAVSMSTYFEPQPPQSRRTFPETGSPSVTSPRDSYSTRPRPHTWLSTRDQNEPFNDDTDFHLFVEATSGFQDGSTDDNSTTSPQIRESLFGRGRQNDRIPIPFQHSIASAAREPVTRPEYTEFEPVHVSSSALPRPDSYYSPLPSPGINVINMELERLGISDDGEPDEELPNYAQSQAEMASKRRKEATERARELEARWNRSRSWRSR</sequence>
<feature type="compositionally biased region" description="Polar residues" evidence="1">
    <location>
        <begin position="238"/>
        <end position="275"/>
    </location>
</feature>
<dbReference type="RefSeq" id="XP_033384744.1">
    <property type="nucleotide sequence ID" value="XM_033521823.1"/>
</dbReference>
<feature type="compositionally biased region" description="Basic and acidic residues" evidence="1">
    <location>
        <begin position="425"/>
        <end position="437"/>
    </location>
</feature>
<organism evidence="2 3">
    <name type="scientific">Aaosphaeria arxii CBS 175.79</name>
    <dbReference type="NCBI Taxonomy" id="1450172"/>
    <lineage>
        <taxon>Eukaryota</taxon>
        <taxon>Fungi</taxon>
        <taxon>Dikarya</taxon>
        <taxon>Ascomycota</taxon>
        <taxon>Pezizomycotina</taxon>
        <taxon>Dothideomycetes</taxon>
        <taxon>Pleosporomycetidae</taxon>
        <taxon>Pleosporales</taxon>
        <taxon>Pleosporales incertae sedis</taxon>
        <taxon>Aaosphaeria</taxon>
    </lineage>
</organism>
<proteinExistence type="predicted"/>
<feature type="compositionally biased region" description="Polar residues" evidence="1">
    <location>
        <begin position="187"/>
        <end position="199"/>
    </location>
</feature>
<dbReference type="AlphaFoldDB" id="A0A6A5XSV9"/>
<gene>
    <name evidence="2" type="ORF">BU24DRAFT_200978</name>
</gene>